<reference evidence="8" key="1">
    <citation type="submission" date="2018-03" db="EMBL/GenBank/DDBJ databases">
        <authorList>
            <person name="Zecchin S."/>
        </authorList>
    </citation>
    <scope>NUCLEOTIDE SEQUENCE [LARGE SCALE GENOMIC DNA]</scope>
</reference>
<dbReference type="EMBL" id="OUUY01000039">
    <property type="protein sequence ID" value="SPP99927.1"/>
    <property type="molecule type" value="Genomic_DNA"/>
</dbReference>
<name>A0A2U3QEU0_9BACT</name>
<keyword evidence="2" id="KW-1003">Cell membrane</keyword>
<proteinExistence type="predicted"/>
<evidence type="ECO:0000313" key="7">
    <source>
        <dbReference type="EMBL" id="SPP99927.1"/>
    </source>
</evidence>
<keyword evidence="5 6" id="KW-0472">Membrane</keyword>
<dbReference type="GO" id="GO:0005886">
    <property type="term" value="C:plasma membrane"/>
    <property type="evidence" value="ECO:0007669"/>
    <property type="project" value="UniProtKB-SubCell"/>
</dbReference>
<evidence type="ECO:0000256" key="1">
    <source>
        <dbReference type="ARBA" id="ARBA00004651"/>
    </source>
</evidence>
<dbReference type="PANTHER" id="PTHR30482">
    <property type="entry name" value="HIGH-AFFINITY BRANCHED-CHAIN AMINO ACID TRANSPORT SYSTEM PERMEASE"/>
    <property type="match status" value="1"/>
</dbReference>
<dbReference type="PANTHER" id="PTHR30482:SF10">
    <property type="entry name" value="HIGH-AFFINITY BRANCHED-CHAIN AMINO ACID TRANSPORT PROTEIN BRAE"/>
    <property type="match status" value="1"/>
</dbReference>
<keyword evidence="4 6" id="KW-1133">Transmembrane helix</keyword>
<dbReference type="Pfam" id="PF02653">
    <property type="entry name" value="BPD_transp_2"/>
    <property type="match status" value="1"/>
</dbReference>
<evidence type="ECO:0000256" key="3">
    <source>
        <dbReference type="ARBA" id="ARBA00022692"/>
    </source>
</evidence>
<feature type="transmembrane region" description="Helical" evidence="6">
    <location>
        <begin position="131"/>
        <end position="154"/>
    </location>
</feature>
<accession>A0A2U3QEU0</accession>
<keyword evidence="3 6" id="KW-0812">Transmembrane</keyword>
<evidence type="ECO:0000256" key="2">
    <source>
        <dbReference type="ARBA" id="ARBA00022475"/>
    </source>
</evidence>
<keyword evidence="8" id="KW-1185">Reference proteome</keyword>
<evidence type="ECO:0000256" key="5">
    <source>
        <dbReference type="ARBA" id="ARBA00023136"/>
    </source>
</evidence>
<dbReference type="CDD" id="cd06581">
    <property type="entry name" value="TM_PBP1_LivM_like"/>
    <property type="match status" value="1"/>
</dbReference>
<feature type="transmembrane region" description="Helical" evidence="6">
    <location>
        <begin position="166"/>
        <end position="193"/>
    </location>
</feature>
<dbReference type="InterPro" id="IPR043428">
    <property type="entry name" value="LivM-like"/>
</dbReference>
<feature type="transmembrane region" description="Helical" evidence="6">
    <location>
        <begin position="6"/>
        <end position="25"/>
    </location>
</feature>
<evidence type="ECO:0000313" key="8">
    <source>
        <dbReference type="Proteomes" id="UP000245125"/>
    </source>
</evidence>
<dbReference type="GO" id="GO:0015658">
    <property type="term" value="F:branched-chain amino acid transmembrane transporter activity"/>
    <property type="evidence" value="ECO:0007669"/>
    <property type="project" value="InterPro"/>
</dbReference>
<organism evidence="7 8">
    <name type="scientific">Candidatus Sulfobium mesophilum</name>
    <dbReference type="NCBI Taxonomy" id="2016548"/>
    <lineage>
        <taxon>Bacteria</taxon>
        <taxon>Pseudomonadati</taxon>
        <taxon>Nitrospirota</taxon>
        <taxon>Nitrospiria</taxon>
        <taxon>Nitrospirales</taxon>
        <taxon>Nitrospiraceae</taxon>
        <taxon>Candidatus Sulfobium</taxon>
    </lineage>
</organism>
<dbReference type="InterPro" id="IPR001851">
    <property type="entry name" value="ABC_transp_permease"/>
</dbReference>
<dbReference type="Proteomes" id="UP000245125">
    <property type="component" value="Unassembled WGS sequence"/>
</dbReference>
<sequence>MGVGFWSALPLSLVITTLFGFLLAIPALRLKGDYLAIVTLGFGEIVRLVLNNWDSFTRGPNGISGIAPPNLADISIGKISHYYYLVFFFVLLSFFIMKRVEDSKIGRAWIAIREDEIASSAMGVNTMMYKLYSVAFGAFWAGLAGCLFAAKMRFVSPESFTFMESVLILCMVIIGGIGSIAGVVMGAVVLVFLPEVLRDAQLYRMLAVGSGLVFLMVFRPQGLLGRKSDSFGS</sequence>
<comment type="subcellular location">
    <subcellularLocation>
        <location evidence="1">Cell membrane</location>
        <topology evidence="1">Multi-pass membrane protein</topology>
    </subcellularLocation>
</comment>
<evidence type="ECO:0000256" key="6">
    <source>
        <dbReference type="SAM" id="Phobius"/>
    </source>
</evidence>
<dbReference type="AlphaFoldDB" id="A0A2U3QEU0"/>
<gene>
    <name evidence="7" type="ORF">NBG4_1330001</name>
</gene>
<evidence type="ECO:0000256" key="4">
    <source>
        <dbReference type="ARBA" id="ARBA00022989"/>
    </source>
</evidence>
<feature type="transmembrane region" description="Helical" evidence="6">
    <location>
        <begin position="81"/>
        <end position="97"/>
    </location>
</feature>
<feature type="transmembrane region" description="Helical" evidence="6">
    <location>
        <begin position="205"/>
        <end position="224"/>
    </location>
</feature>
<protein>
    <submittedName>
        <fullName evidence="7">Leucine/isoleucine/valine transporter subunit membrane component of ABC superfamily</fullName>
    </submittedName>
</protein>